<dbReference type="PANTHER" id="PTHR46648">
    <property type="entry name" value="HIT FAMILY PROTEIN 1"/>
    <property type="match status" value="1"/>
</dbReference>
<protein>
    <submittedName>
        <fullName evidence="4">Histidine triad (HIT) family protein</fullName>
    </submittedName>
</protein>
<evidence type="ECO:0000259" key="3">
    <source>
        <dbReference type="PROSITE" id="PS51084"/>
    </source>
</evidence>
<name>A0A7W8LS04_9DEIO</name>
<dbReference type="RefSeq" id="WP_184031853.1">
    <property type="nucleotide sequence ID" value="NZ_JACHFN010000022.1"/>
</dbReference>
<dbReference type="PROSITE" id="PS51084">
    <property type="entry name" value="HIT_2"/>
    <property type="match status" value="1"/>
</dbReference>
<dbReference type="Pfam" id="PF01230">
    <property type="entry name" value="HIT"/>
    <property type="match status" value="1"/>
</dbReference>
<evidence type="ECO:0000313" key="4">
    <source>
        <dbReference type="EMBL" id="MBB5236180.1"/>
    </source>
</evidence>
<dbReference type="EMBL" id="JACHFN010000022">
    <property type="protein sequence ID" value="MBB5236180.1"/>
    <property type="molecule type" value="Genomic_DNA"/>
</dbReference>
<feature type="active site" description="Tele-AMP-histidine intermediate" evidence="1">
    <location>
        <position position="115"/>
    </location>
</feature>
<dbReference type="SUPFAM" id="SSF54197">
    <property type="entry name" value="HIT-like"/>
    <property type="match status" value="1"/>
</dbReference>
<sequence>MSRHAPENYDCPFCDVVRRKPRPFPYTQPDDIVLHNGLVTAFISSCWWPNNPGHVVIVPNEHFENLYELPAHYGAAIHDVSRVVALALKAVFRCDGTSTRQHNEPSGGQDVWHYHLQVFPRYVDDNLYLHTPERRTTAPEERRPYAESLRTYLTQQALF</sequence>
<evidence type="ECO:0000313" key="5">
    <source>
        <dbReference type="Proteomes" id="UP000525389"/>
    </source>
</evidence>
<evidence type="ECO:0000256" key="2">
    <source>
        <dbReference type="PROSITE-ProRule" id="PRU00464"/>
    </source>
</evidence>
<dbReference type="GO" id="GO:0009117">
    <property type="term" value="P:nucleotide metabolic process"/>
    <property type="evidence" value="ECO:0007669"/>
    <property type="project" value="TreeGrafter"/>
</dbReference>
<dbReference type="PANTHER" id="PTHR46648:SF1">
    <property type="entry name" value="ADENOSINE 5'-MONOPHOSPHORAMIDASE HNT1"/>
    <property type="match status" value="1"/>
</dbReference>
<proteinExistence type="predicted"/>
<reference evidence="4 5" key="1">
    <citation type="submission" date="2020-08" db="EMBL/GenBank/DDBJ databases">
        <title>Genomic Encyclopedia of Type Strains, Phase IV (KMG-IV): sequencing the most valuable type-strain genomes for metagenomic binning, comparative biology and taxonomic classification.</title>
        <authorList>
            <person name="Goeker M."/>
        </authorList>
    </citation>
    <scope>NUCLEOTIDE SEQUENCE [LARGE SCALE GENOMIC DNA]</scope>
    <source>
        <strain evidence="4 5">DSM 101791</strain>
    </source>
</reference>
<dbReference type="InterPro" id="IPR036265">
    <property type="entry name" value="HIT-like_sf"/>
</dbReference>
<feature type="domain" description="HIT" evidence="3">
    <location>
        <begin position="49"/>
        <end position="128"/>
    </location>
</feature>
<dbReference type="Gene3D" id="3.30.428.10">
    <property type="entry name" value="HIT-like"/>
    <property type="match status" value="1"/>
</dbReference>
<accession>A0A7W8LS04</accession>
<comment type="caution">
    <text evidence="4">The sequence shown here is derived from an EMBL/GenBank/DDBJ whole genome shotgun (WGS) entry which is preliminary data.</text>
</comment>
<organism evidence="4 5">
    <name type="scientific">Deinococcus budaensis</name>
    <dbReference type="NCBI Taxonomy" id="1665626"/>
    <lineage>
        <taxon>Bacteria</taxon>
        <taxon>Thermotogati</taxon>
        <taxon>Deinococcota</taxon>
        <taxon>Deinococci</taxon>
        <taxon>Deinococcales</taxon>
        <taxon>Deinococcaceae</taxon>
        <taxon>Deinococcus</taxon>
    </lineage>
</organism>
<dbReference type="InterPro" id="IPR001310">
    <property type="entry name" value="Histidine_triad_HIT"/>
</dbReference>
<evidence type="ECO:0000256" key="1">
    <source>
        <dbReference type="PIRSR" id="PIRSR601310-1"/>
    </source>
</evidence>
<gene>
    <name evidence="4" type="ORF">HNQ09_003648</name>
</gene>
<dbReference type="GO" id="GO:0003824">
    <property type="term" value="F:catalytic activity"/>
    <property type="evidence" value="ECO:0007669"/>
    <property type="project" value="InterPro"/>
</dbReference>
<keyword evidence="5" id="KW-1185">Reference proteome</keyword>
<dbReference type="InterPro" id="IPR011146">
    <property type="entry name" value="HIT-like"/>
</dbReference>
<dbReference type="Proteomes" id="UP000525389">
    <property type="component" value="Unassembled WGS sequence"/>
</dbReference>
<dbReference type="AlphaFoldDB" id="A0A7W8LS04"/>
<comment type="caution">
    <text evidence="2">Lacks conserved residue(s) required for the propagation of feature annotation.</text>
</comment>